<dbReference type="InterPro" id="IPR009839">
    <property type="entry name" value="SseB_N"/>
</dbReference>
<feature type="domain" description="SseB protein N-terminal" evidence="1">
    <location>
        <begin position="28"/>
        <end position="123"/>
    </location>
</feature>
<proteinExistence type="predicted"/>
<gene>
    <name evidence="2" type="ORF">SAMN04489859_10313</name>
</gene>
<name>A0A1H8LHW8_9RHOB</name>
<dbReference type="EMBL" id="FODE01000031">
    <property type="protein sequence ID" value="SEO04750.1"/>
    <property type="molecule type" value="Genomic_DNA"/>
</dbReference>
<evidence type="ECO:0000259" key="1">
    <source>
        <dbReference type="Pfam" id="PF07179"/>
    </source>
</evidence>
<keyword evidence="3" id="KW-1185">Reference proteome</keyword>
<dbReference type="Proteomes" id="UP000199054">
    <property type="component" value="Unassembled WGS sequence"/>
</dbReference>
<organism evidence="2 3">
    <name type="scientific">Paracoccus alcaliphilus</name>
    <dbReference type="NCBI Taxonomy" id="34002"/>
    <lineage>
        <taxon>Bacteria</taxon>
        <taxon>Pseudomonadati</taxon>
        <taxon>Pseudomonadota</taxon>
        <taxon>Alphaproteobacteria</taxon>
        <taxon>Rhodobacterales</taxon>
        <taxon>Paracoccaceae</taxon>
        <taxon>Paracoccus</taxon>
    </lineage>
</organism>
<dbReference type="STRING" id="34002.SAMN04489859_10313"/>
<dbReference type="Pfam" id="PF07179">
    <property type="entry name" value="SseB"/>
    <property type="match status" value="1"/>
</dbReference>
<accession>A0A1H8LHW8</accession>
<sequence>MTAQPTADLTALDELASRPFHDADAPLRARMLSRLADTELSVALTGEPVGDRVELRIFPLETGPVALAFDAEDRLAGFLGGPVAYAAMPGRVLAGLLLTEGAGLLVNPGHRSEMLLDAAMLDWLQDALSAAPEQAEARLRLTAPAPATVEALAGALAERLGDMRGLIAGASLAGVAGLDGAGLGATGQGDAPASHLLLIQGADPDRQPAIAKALAEALAFLPPQPGGVDISFADTDAPAVALRFDLSLPEAPAQPPRPKGPPILR</sequence>
<dbReference type="RefSeq" id="WP_244519300.1">
    <property type="nucleotide sequence ID" value="NZ_CP067124.1"/>
</dbReference>
<reference evidence="2 3" key="1">
    <citation type="submission" date="2016-10" db="EMBL/GenBank/DDBJ databases">
        <authorList>
            <person name="de Groot N.N."/>
        </authorList>
    </citation>
    <scope>NUCLEOTIDE SEQUENCE [LARGE SCALE GENOMIC DNA]</scope>
    <source>
        <strain evidence="2 3">DSM 8512</strain>
    </source>
</reference>
<evidence type="ECO:0000313" key="3">
    <source>
        <dbReference type="Proteomes" id="UP000199054"/>
    </source>
</evidence>
<dbReference type="AlphaFoldDB" id="A0A1H8LHW8"/>
<protein>
    <recommendedName>
        <fullName evidence="1">SseB protein N-terminal domain-containing protein</fullName>
    </recommendedName>
</protein>
<evidence type="ECO:0000313" key="2">
    <source>
        <dbReference type="EMBL" id="SEO04750.1"/>
    </source>
</evidence>